<proteinExistence type="predicted"/>
<feature type="transmembrane region" description="Helical" evidence="7">
    <location>
        <begin position="78"/>
        <end position="98"/>
    </location>
</feature>
<feature type="transmembrane region" description="Helical" evidence="7">
    <location>
        <begin position="129"/>
        <end position="152"/>
    </location>
</feature>
<feature type="transmembrane region" description="Helical" evidence="7">
    <location>
        <begin position="105"/>
        <end position="123"/>
    </location>
</feature>
<feature type="transmembrane region" description="Helical" evidence="7">
    <location>
        <begin position="204"/>
        <end position="222"/>
    </location>
</feature>
<dbReference type="InterPro" id="IPR001851">
    <property type="entry name" value="ABC_transp_permease"/>
</dbReference>
<comment type="subcellular location">
    <subcellularLocation>
        <location evidence="1">Cell membrane</location>
        <topology evidence="1">Multi-pass membrane protein</topology>
    </subcellularLocation>
</comment>
<keyword evidence="5 7" id="KW-0472">Membrane</keyword>
<organism evidence="8 9">
    <name type="scientific">Arthrobacter burdickii</name>
    <dbReference type="NCBI Taxonomy" id="3035920"/>
    <lineage>
        <taxon>Bacteria</taxon>
        <taxon>Bacillati</taxon>
        <taxon>Actinomycetota</taxon>
        <taxon>Actinomycetes</taxon>
        <taxon>Micrococcales</taxon>
        <taxon>Micrococcaceae</taxon>
        <taxon>Arthrobacter</taxon>
    </lineage>
</organism>
<evidence type="ECO:0000256" key="1">
    <source>
        <dbReference type="ARBA" id="ARBA00004651"/>
    </source>
</evidence>
<sequence>MTTPTKEDAGHNAPQGSSPTMSSTTSPTTSPTSSPVTAPRASRTGPVLPRLIAPVVLAGILLVFSILSPVFFSGDNLLGVLNQAAILALVAIGMTVVVRAGGIDLSIGVALDLAALAAAATIAEGYVPWVAVTVGLAFGASVGLVNAFLIVVLRIPSFLATLSVWFIGTSVQQLLTGGGAPIYLQKSRVPEGFALWGNGSLLGVPIPLVLAAVVAVVVYVALDKTRWGRELTVTGEQRTASRISGKRVSGLAVSAYLIGAGAAALGGVVLASRTYAFIPASGQLYVMDAIGAVFIGATLSRFGRVSVPGTLVGVLIFALLANGMNLIGLSFFWQGLARGVALLVVLLLGILLTRTPRTPPALVRLLAPLTASASPSTKGR</sequence>
<evidence type="ECO:0000256" key="2">
    <source>
        <dbReference type="ARBA" id="ARBA00022475"/>
    </source>
</evidence>
<name>A0ABT8JZG8_9MICC</name>
<dbReference type="PANTHER" id="PTHR32196:SF72">
    <property type="entry name" value="RIBOSE IMPORT PERMEASE PROTEIN RBSC"/>
    <property type="match status" value="1"/>
</dbReference>
<keyword evidence="3 7" id="KW-0812">Transmembrane</keyword>
<dbReference type="EMBL" id="JAROCG010000001">
    <property type="protein sequence ID" value="MDN4609539.1"/>
    <property type="molecule type" value="Genomic_DNA"/>
</dbReference>
<evidence type="ECO:0000313" key="8">
    <source>
        <dbReference type="EMBL" id="MDN4609539.1"/>
    </source>
</evidence>
<dbReference type="RefSeq" id="WP_301224226.1">
    <property type="nucleotide sequence ID" value="NZ_JAROCG010000001.1"/>
</dbReference>
<accession>A0ABT8JZG8</accession>
<evidence type="ECO:0000256" key="7">
    <source>
        <dbReference type="SAM" id="Phobius"/>
    </source>
</evidence>
<comment type="caution">
    <text evidence="8">The sequence shown here is derived from an EMBL/GenBank/DDBJ whole genome shotgun (WGS) entry which is preliminary data.</text>
</comment>
<evidence type="ECO:0000256" key="3">
    <source>
        <dbReference type="ARBA" id="ARBA00022692"/>
    </source>
</evidence>
<feature type="transmembrane region" description="Helical" evidence="7">
    <location>
        <begin position="51"/>
        <end position="72"/>
    </location>
</feature>
<gene>
    <name evidence="8" type="ORF">P5G52_01530</name>
</gene>
<feature type="region of interest" description="Disordered" evidence="6">
    <location>
        <begin position="1"/>
        <end position="43"/>
    </location>
</feature>
<evidence type="ECO:0000256" key="5">
    <source>
        <dbReference type="ARBA" id="ARBA00023136"/>
    </source>
</evidence>
<dbReference type="Pfam" id="PF02653">
    <property type="entry name" value="BPD_transp_2"/>
    <property type="match status" value="1"/>
</dbReference>
<reference evidence="8" key="1">
    <citation type="submission" date="2023-06" db="EMBL/GenBank/DDBJ databases">
        <title>MT1 and MT2 Draft Genomes of Novel Species.</title>
        <authorList>
            <person name="Venkateswaran K."/>
        </authorList>
    </citation>
    <scope>NUCLEOTIDE SEQUENCE</scope>
    <source>
        <strain evidence="8">IIF3SC-B10</strain>
    </source>
</reference>
<protein>
    <submittedName>
        <fullName evidence="8">ABC transporter permease</fullName>
    </submittedName>
</protein>
<keyword evidence="2" id="KW-1003">Cell membrane</keyword>
<evidence type="ECO:0000256" key="6">
    <source>
        <dbReference type="SAM" id="MobiDB-lite"/>
    </source>
</evidence>
<dbReference type="PANTHER" id="PTHR32196">
    <property type="entry name" value="ABC TRANSPORTER PERMEASE PROTEIN YPHD-RELATED-RELATED"/>
    <property type="match status" value="1"/>
</dbReference>
<evidence type="ECO:0000313" key="9">
    <source>
        <dbReference type="Proteomes" id="UP001174209"/>
    </source>
</evidence>
<feature type="transmembrane region" description="Helical" evidence="7">
    <location>
        <begin position="164"/>
        <end position="184"/>
    </location>
</feature>
<evidence type="ECO:0000256" key="4">
    <source>
        <dbReference type="ARBA" id="ARBA00022989"/>
    </source>
</evidence>
<dbReference type="Proteomes" id="UP001174209">
    <property type="component" value="Unassembled WGS sequence"/>
</dbReference>
<feature type="compositionally biased region" description="Basic and acidic residues" evidence="6">
    <location>
        <begin position="1"/>
        <end position="10"/>
    </location>
</feature>
<feature type="compositionally biased region" description="Low complexity" evidence="6">
    <location>
        <begin position="17"/>
        <end position="35"/>
    </location>
</feature>
<dbReference type="CDD" id="cd06579">
    <property type="entry name" value="TM_PBP1_transp_AraH_like"/>
    <property type="match status" value="1"/>
</dbReference>
<keyword evidence="9" id="KW-1185">Reference proteome</keyword>
<feature type="transmembrane region" description="Helical" evidence="7">
    <location>
        <begin position="339"/>
        <end position="355"/>
    </location>
</feature>
<feature type="transmembrane region" description="Helical" evidence="7">
    <location>
        <begin position="248"/>
        <end position="270"/>
    </location>
</feature>
<feature type="transmembrane region" description="Helical" evidence="7">
    <location>
        <begin position="276"/>
        <end position="299"/>
    </location>
</feature>
<keyword evidence="4 7" id="KW-1133">Transmembrane helix</keyword>